<accession>A0A2T7NTL6</accession>
<dbReference type="AlphaFoldDB" id="A0A2T7NTL6"/>
<dbReference type="PIRSF" id="PIRSF006621">
    <property type="entry name" value="Dus"/>
    <property type="match status" value="1"/>
</dbReference>
<keyword evidence="5 12" id="KW-0819">tRNA processing</keyword>
<evidence type="ECO:0000256" key="11">
    <source>
        <dbReference type="ARBA" id="ARBA00060741"/>
    </source>
</evidence>
<feature type="binding site" evidence="14">
    <location>
        <begin position="48"/>
        <end position="50"/>
    </location>
    <ligand>
        <name>FMN</name>
        <dbReference type="ChEBI" id="CHEBI:58210"/>
    </ligand>
</feature>
<dbReference type="InterPro" id="IPR013785">
    <property type="entry name" value="Aldolase_TIM"/>
</dbReference>
<reference evidence="16 17" key="1">
    <citation type="submission" date="2018-04" db="EMBL/GenBank/DDBJ databases">
        <title>The genome of golden apple snail Pomacea canaliculata provides insight into stress tolerance and invasive adaptation.</title>
        <authorList>
            <person name="Liu C."/>
            <person name="Liu B."/>
            <person name="Ren Y."/>
            <person name="Zhang Y."/>
            <person name="Wang H."/>
            <person name="Li S."/>
            <person name="Jiang F."/>
            <person name="Yin L."/>
            <person name="Zhang G."/>
            <person name="Qian W."/>
            <person name="Fan W."/>
        </authorList>
    </citation>
    <scope>NUCLEOTIDE SEQUENCE [LARGE SCALE GENOMIC DNA]</scope>
    <source>
        <strain evidence="16">SZHN2017</strain>
        <tissue evidence="16">Muscle</tissue>
    </source>
</reference>
<comment type="catalytic activity">
    <reaction evidence="7">
        <text>5,6-dihydrouridine(20b) in tRNA + NADP(+) = uridine(20b) in tRNA + NADPH + H(+)</text>
        <dbReference type="Rhea" id="RHEA:53356"/>
        <dbReference type="Rhea" id="RHEA-COMP:13537"/>
        <dbReference type="Rhea" id="RHEA-COMP:13538"/>
        <dbReference type="ChEBI" id="CHEBI:15378"/>
        <dbReference type="ChEBI" id="CHEBI:57783"/>
        <dbReference type="ChEBI" id="CHEBI:58349"/>
        <dbReference type="ChEBI" id="CHEBI:65315"/>
        <dbReference type="ChEBI" id="CHEBI:74443"/>
        <dbReference type="EC" id="1.3.1.90"/>
    </reaction>
    <physiologicalReaction direction="right-to-left" evidence="7">
        <dbReference type="Rhea" id="RHEA:53358"/>
    </physiologicalReaction>
</comment>
<evidence type="ECO:0000259" key="15">
    <source>
        <dbReference type="Pfam" id="PF01207"/>
    </source>
</evidence>
<keyword evidence="3 12" id="KW-0285">Flavoprotein</keyword>
<evidence type="ECO:0000256" key="1">
    <source>
        <dbReference type="ARBA" id="ARBA00001917"/>
    </source>
</evidence>
<evidence type="ECO:0000256" key="13">
    <source>
        <dbReference type="PIRSR" id="PIRSR006621-1"/>
    </source>
</evidence>
<evidence type="ECO:0000256" key="14">
    <source>
        <dbReference type="PIRSR" id="PIRSR006621-2"/>
    </source>
</evidence>
<proteinExistence type="inferred from homology"/>
<dbReference type="InterPro" id="IPR018517">
    <property type="entry name" value="tRNA_hU_synthase_CS"/>
</dbReference>
<evidence type="ECO:0000256" key="2">
    <source>
        <dbReference type="ARBA" id="ARBA00002468"/>
    </source>
</evidence>
<dbReference type="GO" id="GO:0102266">
    <property type="term" value="F:tRNA-dihydrouridine20a synthase activity"/>
    <property type="evidence" value="ECO:0007669"/>
    <property type="project" value="UniProtKB-EC"/>
</dbReference>
<comment type="similarity">
    <text evidence="12">Belongs to the dus family.</text>
</comment>
<dbReference type="EC" id="1.3.1.-" evidence="12"/>
<evidence type="ECO:0000256" key="6">
    <source>
        <dbReference type="ARBA" id="ARBA00023002"/>
    </source>
</evidence>
<dbReference type="PANTHER" id="PTHR11082:SF31">
    <property type="entry name" value="TRNA-DIHYDROURIDINE(20A_20B) SYNTHASE [NAD(P)+]-LIKE"/>
    <property type="match status" value="1"/>
</dbReference>
<evidence type="ECO:0000256" key="3">
    <source>
        <dbReference type="ARBA" id="ARBA00022630"/>
    </source>
</evidence>
<feature type="active site" description="Proton donor" evidence="13">
    <location>
        <position position="131"/>
    </location>
</feature>
<organism evidence="16 17">
    <name type="scientific">Pomacea canaliculata</name>
    <name type="common">Golden apple snail</name>
    <dbReference type="NCBI Taxonomy" id="400727"/>
    <lineage>
        <taxon>Eukaryota</taxon>
        <taxon>Metazoa</taxon>
        <taxon>Spiralia</taxon>
        <taxon>Lophotrochozoa</taxon>
        <taxon>Mollusca</taxon>
        <taxon>Gastropoda</taxon>
        <taxon>Caenogastropoda</taxon>
        <taxon>Architaenioglossa</taxon>
        <taxon>Ampullarioidea</taxon>
        <taxon>Ampullariidae</taxon>
        <taxon>Pomacea</taxon>
    </lineage>
</organism>
<keyword evidence="17" id="KW-1185">Reference proteome</keyword>
<comment type="catalytic activity">
    <reaction evidence="10">
        <text>5,6-dihydrouridine(20a) in tRNA + NADP(+) = uridine(20a) in tRNA + NADPH + H(+)</text>
        <dbReference type="Rhea" id="RHEA:53344"/>
        <dbReference type="Rhea" id="RHEA-COMP:13535"/>
        <dbReference type="Rhea" id="RHEA-COMP:13536"/>
        <dbReference type="ChEBI" id="CHEBI:15378"/>
        <dbReference type="ChEBI" id="CHEBI:57783"/>
        <dbReference type="ChEBI" id="CHEBI:58349"/>
        <dbReference type="ChEBI" id="CHEBI:65315"/>
        <dbReference type="ChEBI" id="CHEBI:74443"/>
        <dbReference type="EC" id="1.3.1.90"/>
    </reaction>
    <physiologicalReaction direction="right-to-left" evidence="10">
        <dbReference type="Rhea" id="RHEA:53346"/>
    </physiologicalReaction>
</comment>
<dbReference type="CDD" id="cd02801">
    <property type="entry name" value="DUS_like_FMN"/>
    <property type="match status" value="1"/>
</dbReference>
<dbReference type="STRING" id="400727.A0A2T7NTL6"/>
<feature type="binding site" evidence="14">
    <location>
        <position position="201"/>
    </location>
    <ligand>
        <name>FMN</name>
        <dbReference type="ChEBI" id="CHEBI:58210"/>
    </ligand>
</feature>
<dbReference type="Gene3D" id="3.20.20.70">
    <property type="entry name" value="Aldolase class I"/>
    <property type="match status" value="1"/>
</dbReference>
<dbReference type="GO" id="GO:0102267">
    <property type="term" value="F:tRNA-dihydrouridine20b synthase activity"/>
    <property type="evidence" value="ECO:0007669"/>
    <property type="project" value="RHEA"/>
</dbReference>
<evidence type="ECO:0000256" key="7">
    <source>
        <dbReference type="ARBA" id="ARBA00050434"/>
    </source>
</evidence>
<dbReference type="InterPro" id="IPR001269">
    <property type="entry name" value="DUS_fam"/>
</dbReference>
<keyword evidence="6 12" id="KW-0560">Oxidoreductase</keyword>
<evidence type="ECO:0000256" key="9">
    <source>
        <dbReference type="ARBA" id="ARBA00051932"/>
    </source>
</evidence>
<evidence type="ECO:0000256" key="5">
    <source>
        <dbReference type="ARBA" id="ARBA00022694"/>
    </source>
</evidence>
<dbReference type="FunFam" id="3.20.20.70:FF:000100">
    <property type="entry name" value="tRNA-dihydrouridine synthase"/>
    <property type="match status" value="1"/>
</dbReference>
<comment type="catalytic activity">
    <reaction evidence="8">
        <text>5,6-dihydrouridine(20a) in tRNA + NAD(+) = uridine(20a) in tRNA + NADH + H(+)</text>
        <dbReference type="Rhea" id="RHEA:53348"/>
        <dbReference type="Rhea" id="RHEA-COMP:13535"/>
        <dbReference type="Rhea" id="RHEA-COMP:13536"/>
        <dbReference type="ChEBI" id="CHEBI:15378"/>
        <dbReference type="ChEBI" id="CHEBI:57540"/>
        <dbReference type="ChEBI" id="CHEBI:57945"/>
        <dbReference type="ChEBI" id="CHEBI:65315"/>
        <dbReference type="ChEBI" id="CHEBI:74443"/>
        <dbReference type="EC" id="1.3.1.90"/>
    </reaction>
    <physiologicalReaction direction="right-to-left" evidence="8">
        <dbReference type="Rhea" id="RHEA:53350"/>
    </physiologicalReaction>
</comment>
<dbReference type="OrthoDB" id="9977870at2759"/>
<comment type="catalytic activity">
    <reaction evidence="9">
        <text>5,6-dihydrouridine(20b) in tRNA + NAD(+) = uridine(20b) in tRNA + NADH + H(+)</text>
        <dbReference type="Rhea" id="RHEA:53352"/>
        <dbReference type="Rhea" id="RHEA-COMP:13537"/>
        <dbReference type="Rhea" id="RHEA-COMP:13538"/>
        <dbReference type="ChEBI" id="CHEBI:15378"/>
        <dbReference type="ChEBI" id="CHEBI:57540"/>
        <dbReference type="ChEBI" id="CHEBI:57945"/>
        <dbReference type="ChEBI" id="CHEBI:65315"/>
        <dbReference type="ChEBI" id="CHEBI:74443"/>
        <dbReference type="EC" id="1.3.1.90"/>
    </reaction>
    <physiologicalReaction direction="right-to-left" evidence="9">
        <dbReference type="Rhea" id="RHEA:53354"/>
    </physiologicalReaction>
</comment>
<evidence type="ECO:0000313" key="17">
    <source>
        <dbReference type="Proteomes" id="UP000245119"/>
    </source>
</evidence>
<comment type="function">
    <text evidence="2 12">Catalyzes the synthesis of dihydrouridine, a modified base found in the D-loop of most tRNAs.</text>
</comment>
<feature type="domain" description="DUS-like FMN-binding" evidence="15">
    <location>
        <begin position="46"/>
        <end position="306"/>
    </location>
</feature>
<comment type="cofactor">
    <cofactor evidence="1 12 14">
        <name>FMN</name>
        <dbReference type="ChEBI" id="CHEBI:58210"/>
    </cofactor>
</comment>
<evidence type="ECO:0000256" key="4">
    <source>
        <dbReference type="ARBA" id="ARBA00022643"/>
    </source>
</evidence>
<dbReference type="SUPFAM" id="SSF51395">
    <property type="entry name" value="FMN-linked oxidoreductases"/>
    <property type="match status" value="1"/>
</dbReference>
<feature type="binding site" evidence="14">
    <location>
        <position position="102"/>
    </location>
    <ligand>
        <name>FMN</name>
        <dbReference type="ChEBI" id="CHEBI:58210"/>
    </ligand>
</feature>
<sequence>MPDLRFRAGASQTFARMNGSSAVSYNEHKWIKPIDLLNNSQPVKICAPMVRYSKLPFRMLVRKYECDIAYTPMIISNCFVKSVKARDNDFTTCPGDRPLIVQFAANNSQDFADAAEIVAPFSDGVDLNCGCPQRWAMAEGYGSCLLNKPELLSEMVRQTRNRIKQDDFTVSIKIRIHDDIRKTVELCQRAEKSGASWITVHGRTKEQRCQPVNYEAIRIIKDSVGIPVVANGDIRSKPDIDNVRKITGVDGVMAARGMLANPAMYAGYQETPWHCVRDWVKIALSLGTPFQCFHHHLIYMLEKIMGRAERRVFNSLASTSAVIEFLRDNYGF</sequence>
<dbReference type="Proteomes" id="UP000245119">
    <property type="component" value="Linkage Group LG9"/>
</dbReference>
<dbReference type="PANTHER" id="PTHR11082">
    <property type="entry name" value="TRNA-DIHYDROURIDINE SYNTHASE"/>
    <property type="match status" value="1"/>
</dbReference>
<gene>
    <name evidence="16" type="ORF">C0Q70_14969</name>
</gene>
<name>A0A2T7NTL6_POMCA</name>
<comment type="caution">
    <text evidence="16">The sequence shown here is derived from an EMBL/GenBank/DDBJ whole genome shotgun (WGS) entry which is preliminary data.</text>
</comment>
<dbReference type="Pfam" id="PF01207">
    <property type="entry name" value="Dus"/>
    <property type="match status" value="1"/>
</dbReference>
<keyword evidence="4 12" id="KW-0288">FMN</keyword>
<evidence type="ECO:0000256" key="8">
    <source>
        <dbReference type="ARBA" id="ARBA00051779"/>
    </source>
</evidence>
<protein>
    <recommendedName>
        <fullName evidence="12">tRNA-dihydrouridine synthase</fullName>
        <ecNumber evidence="12">1.3.1.-</ecNumber>
    </recommendedName>
</protein>
<dbReference type="GO" id="GO:0050660">
    <property type="term" value="F:flavin adenine dinucleotide binding"/>
    <property type="evidence" value="ECO:0007669"/>
    <property type="project" value="InterPro"/>
</dbReference>
<evidence type="ECO:0000256" key="10">
    <source>
        <dbReference type="ARBA" id="ARBA00052996"/>
    </source>
</evidence>
<keyword evidence="14" id="KW-0547">Nucleotide-binding</keyword>
<feature type="binding site" evidence="14">
    <location>
        <begin position="255"/>
        <end position="256"/>
    </location>
    <ligand>
        <name>FMN</name>
        <dbReference type="ChEBI" id="CHEBI:58210"/>
    </ligand>
</feature>
<dbReference type="OMA" id="QRPHHDI"/>
<dbReference type="EMBL" id="PZQS01000009">
    <property type="protein sequence ID" value="PVD24486.1"/>
    <property type="molecule type" value="Genomic_DNA"/>
</dbReference>
<evidence type="ECO:0000256" key="12">
    <source>
        <dbReference type="PIRNR" id="PIRNR006621"/>
    </source>
</evidence>
<comment type="similarity">
    <text evidence="11">Belongs to the Dus family. Dus4 subfamily.</text>
</comment>
<dbReference type="InterPro" id="IPR035587">
    <property type="entry name" value="DUS-like_FMN-bd"/>
</dbReference>
<evidence type="ECO:0000313" key="16">
    <source>
        <dbReference type="EMBL" id="PVD24486.1"/>
    </source>
</evidence>
<dbReference type="PROSITE" id="PS01136">
    <property type="entry name" value="UPF0034"/>
    <property type="match status" value="1"/>
</dbReference>